<name>A0A1G7JAL5_9GAMM</name>
<dbReference type="Proteomes" id="UP000243378">
    <property type="component" value="Unassembled WGS sequence"/>
</dbReference>
<organism evidence="2 3">
    <name type="scientific">Phytopseudomonas seleniipraecipitans</name>
    <dbReference type="NCBI Taxonomy" id="640205"/>
    <lineage>
        <taxon>Bacteria</taxon>
        <taxon>Pseudomonadati</taxon>
        <taxon>Pseudomonadota</taxon>
        <taxon>Gammaproteobacteria</taxon>
        <taxon>Pseudomonadales</taxon>
        <taxon>Pseudomonadaceae</taxon>
        <taxon>Phytopseudomonas</taxon>
    </lineage>
</organism>
<feature type="region of interest" description="Disordered" evidence="1">
    <location>
        <begin position="236"/>
        <end position="255"/>
    </location>
</feature>
<evidence type="ECO:0000256" key="1">
    <source>
        <dbReference type="SAM" id="MobiDB-lite"/>
    </source>
</evidence>
<dbReference type="STRING" id="640205.SAMN05216381_1048"/>
<proteinExistence type="predicted"/>
<feature type="compositionally biased region" description="Polar residues" evidence="1">
    <location>
        <begin position="245"/>
        <end position="255"/>
    </location>
</feature>
<dbReference type="OrthoDB" id="9153320at2"/>
<evidence type="ECO:0000313" key="2">
    <source>
        <dbReference type="EMBL" id="SDF21980.1"/>
    </source>
</evidence>
<evidence type="ECO:0000313" key="3">
    <source>
        <dbReference type="Proteomes" id="UP000243378"/>
    </source>
</evidence>
<reference evidence="2 3" key="1">
    <citation type="submission" date="2016-10" db="EMBL/GenBank/DDBJ databases">
        <authorList>
            <person name="de Groot N.N."/>
        </authorList>
    </citation>
    <scope>NUCLEOTIDE SEQUENCE [LARGE SCALE GENOMIC DNA]</scope>
    <source>
        <strain evidence="2 3">LMG 25475</strain>
    </source>
</reference>
<dbReference type="AlphaFoldDB" id="A0A1G7JAL5"/>
<protein>
    <submittedName>
        <fullName evidence="2">Uncharacterized protein</fullName>
    </submittedName>
</protein>
<gene>
    <name evidence="2" type="ORF">SAMN05216381_1048</name>
</gene>
<sequence>MLKPFDDLHSDLNTLSPHPEPDLLKKALLSAGNKEFKGIAHLWLSEGIPFAFLSSPAVYQQLRSELARLLDVGIKDISVVGSSRIGYSLADHKFGKEFGDQSDLDLCAVNSELFNRAKRDTEKFIADFESGVTTTKSDDVRTRWSNNCEYLPKNIHKGFIDIKMVPAIKGKYDCISSIKDSIWRVSCRLKNTSDTPNFQSLSIRIYKDWPSMVNQVSRSLNRLVVSLTATDELPKVAAASPPTPSVNQDSGNRIS</sequence>
<dbReference type="RefSeq" id="WP_143024581.1">
    <property type="nucleotide sequence ID" value="NZ_FNBM01000002.1"/>
</dbReference>
<accession>A0A1G7JAL5</accession>
<dbReference type="EMBL" id="FNBM01000002">
    <property type="protein sequence ID" value="SDF21980.1"/>
    <property type="molecule type" value="Genomic_DNA"/>
</dbReference>